<feature type="non-terminal residue" evidence="2">
    <location>
        <position position="1"/>
    </location>
</feature>
<organism>
    <name type="scientific">Ixodes scapularis</name>
    <name type="common">Black-legged tick</name>
    <name type="synonym">Deer tick</name>
    <dbReference type="NCBI Taxonomy" id="6945"/>
    <lineage>
        <taxon>Eukaryota</taxon>
        <taxon>Metazoa</taxon>
        <taxon>Ecdysozoa</taxon>
        <taxon>Arthropoda</taxon>
        <taxon>Chelicerata</taxon>
        <taxon>Arachnida</taxon>
        <taxon>Acari</taxon>
        <taxon>Parasitiformes</taxon>
        <taxon>Ixodida</taxon>
        <taxon>Ixodoidea</taxon>
        <taxon>Ixodidae</taxon>
        <taxon>Ixodinae</taxon>
        <taxon>Ixodes</taxon>
    </lineage>
</organism>
<dbReference type="AlphaFoldDB" id="B7PGX1"/>
<feature type="region of interest" description="Disordered" evidence="1">
    <location>
        <begin position="1"/>
        <end position="26"/>
    </location>
</feature>
<proteinExistence type="predicted"/>
<dbReference type="EMBL" id="ABJB010610667">
    <property type="status" value="NOT_ANNOTATED_CDS"/>
    <property type="molecule type" value="Genomic_DNA"/>
</dbReference>
<name>B7PGX1_IXOSC</name>
<protein>
    <submittedName>
        <fullName evidence="2 3">Uncharacterized protein</fullName>
    </submittedName>
</protein>
<reference evidence="2 4" key="1">
    <citation type="submission" date="2008-03" db="EMBL/GenBank/DDBJ databases">
        <title>Annotation of Ixodes scapularis.</title>
        <authorList>
            <consortium name="Ixodes scapularis Genome Project Consortium"/>
            <person name="Caler E."/>
            <person name="Hannick L.I."/>
            <person name="Bidwell S."/>
            <person name="Joardar V."/>
            <person name="Thiagarajan M."/>
            <person name="Amedeo P."/>
            <person name="Galinsky K.J."/>
            <person name="Schobel S."/>
            <person name="Inman J."/>
            <person name="Hostetler J."/>
            <person name="Miller J."/>
            <person name="Hammond M."/>
            <person name="Megy K."/>
            <person name="Lawson D."/>
            <person name="Kodira C."/>
            <person name="Sutton G."/>
            <person name="Meyer J."/>
            <person name="Hill C.A."/>
            <person name="Birren B."/>
            <person name="Nene V."/>
            <person name="Collins F."/>
            <person name="Alarcon-Chaidez F."/>
            <person name="Wikel S."/>
            <person name="Strausberg R."/>
        </authorList>
    </citation>
    <scope>NUCLEOTIDE SEQUENCE [LARGE SCALE GENOMIC DNA]</scope>
    <source>
        <strain evidence="4">Wikel</strain>
        <strain evidence="2">Wikel colony</strain>
    </source>
</reference>
<dbReference type="InParanoid" id="B7PGX1"/>
<dbReference type="EnsemblMetazoa" id="ISCW005062-RA">
    <property type="protein sequence ID" value="ISCW005062-PA"/>
    <property type="gene ID" value="ISCW005062"/>
</dbReference>
<sequence>QPKYNTQPTPRPPSPLSRQESRKTSYRAPHNFVTTERLQAMFAQLQVQLQAQLQAQLQSPIRTSSNNLNQSFPNMGNNH</sequence>
<dbReference type="EMBL" id="DS709863">
    <property type="protein sequence ID" value="EEC05843.1"/>
    <property type="molecule type" value="Genomic_DNA"/>
</dbReference>
<gene>
    <name evidence="2" type="ORF">IscW_ISCW005062</name>
</gene>
<dbReference type="VEuPathDB" id="VectorBase:ISCW005062"/>
<dbReference type="Proteomes" id="UP000001555">
    <property type="component" value="Unassembled WGS sequence"/>
</dbReference>
<reference evidence="3" key="2">
    <citation type="submission" date="2020-05" db="UniProtKB">
        <authorList>
            <consortium name="EnsemblMetazoa"/>
        </authorList>
    </citation>
    <scope>IDENTIFICATION</scope>
    <source>
        <strain evidence="3">wikel</strain>
    </source>
</reference>
<accession>B7PGX1</accession>
<evidence type="ECO:0000256" key="1">
    <source>
        <dbReference type="SAM" id="MobiDB-lite"/>
    </source>
</evidence>
<dbReference type="PaxDb" id="6945-B7PGX1"/>
<dbReference type="HOGENOM" id="CLU_2612840_0_0_1"/>
<evidence type="ECO:0000313" key="4">
    <source>
        <dbReference type="Proteomes" id="UP000001555"/>
    </source>
</evidence>
<evidence type="ECO:0000313" key="3">
    <source>
        <dbReference type="EnsemblMetazoa" id="ISCW005062-PA"/>
    </source>
</evidence>
<feature type="non-terminal residue" evidence="2">
    <location>
        <position position="79"/>
    </location>
</feature>
<keyword evidence="4" id="KW-1185">Reference proteome</keyword>
<evidence type="ECO:0000313" key="2">
    <source>
        <dbReference type="EMBL" id="EEC05843.1"/>
    </source>
</evidence>
<dbReference type="VEuPathDB" id="VectorBase:ISCI005062"/>